<dbReference type="Pfam" id="PF00672">
    <property type="entry name" value="HAMP"/>
    <property type="match status" value="1"/>
</dbReference>
<dbReference type="PROSITE" id="PS50111">
    <property type="entry name" value="CHEMOTAXIS_TRANSDUC_2"/>
    <property type="match status" value="1"/>
</dbReference>
<evidence type="ECO:0000256" key="3">
    <source>
        <dbReference type="ARBA" id="ARBA00023136"/>
    </source>
</evidence>
<dbReference type="SMART" id="SM00304">
    <property type="entry name" value="HAMP"/>
    <property type="match status" value="1"/>
</dbReference>
<proteinExistence type="inferred from homology"/>
<dbReference type="Pfam" id="PF00015">
    <property type="entry name" value="MCPsignal"/>
    <property type="match status" value="1"/>
</dbReference>
<comment type="caution">
    <text evidence="10">The sequence shown here is derived from an EMBL/GenBank/DDBJ whole genome shotgun (WGS) entry which is preliminary data.</text>
</comment>
<dbReference type="Proteomes" id="UP000077355">
    <property type="component" value="Unassembled WGS sequence"/>
</dbReference>
<evidence type="ECO:0000256" key="6">
    <source>
        <dbReference type="PROSITE-ProRule" id="PRU00284"/>
    </source>
</evidence>
<dbReference type="InterPro" id="IPR003660">
    <property type="entry name" value="HAMP_dom"/>
</dbReference>
<keyword evidence="4 6" id="KW-0807">Transducer</keyword>
<organism evidence="10 11">
    <name type="scientific">Paenibacillus antarcticus</name>
    <dbReference type="NCBI Taxonomy" id="253703"/>
    <lineage>
        <taxon>Bacteria</taxon>
        <taxon>Bacillati</taxon>
        <taxon>Bacillota</taxon>
        <taxon>Bacilli</taxon>
        <taxon>Bacillales</taxon>
        <taxon>Paenibacillaceae</taxon>
        <taxon>Paenibacillus</taxon>
    </lineage>
</organism>
<sequence length="564" mass="61376">MGLATKITLKLIALLMVVGASISIFAYQITYRQVDEALGIETVGCANITSGLVKPEEILALTRGDTSVLSKVETNIDWIIHKKPLFKEAFILSLDGKILAADSNLKKRGYNAGDTFHFNKADQDMINSMKHAISSKVYTYDEITLKTGYGPIYIDNDSNKEMLGLIAINVDASLINQRTIEILVTPFIVGAILFTLAALAVFVIIRRAVRPLSALSASVHRIAEGDLTLELLQFKSKDEIGRLTTDINTMTINLQNLIREVNTASHHVASSSEELSASSRQTGESGHQTVIIIDDMADGAEKQLQSLEMSSQKIAEMSTFISSISISTEQARLSALDNLQRARLGRISMNETVDQMDHMNESIQELSFTIQSLKDYSQEISYMLDVMRGISAETNLLALNAAIEAARAGEQGRGFAVVANSVRKLSESSAQSAQEIAEVVSKTLSLMESASNNMLDTATLVTEESKRISEVGASLEQIETSAAIITEQNEHVSIAVRQLSESANILVGTAHVLVEVAQQTRDGAQSVSAASEQQLASMEEINASATFLSVMSEQLHVLIERFKI</sequence>
<name>A0A168QB27_9BACL</name>
<evidence type="ECO:0000256" key="2">
    <source>
        <dbReference type="ARBA" id="ARBA00022475"/>
    </source>
</evidence>
<dbReference type="RefSeq" id="WP_068647155.1">
    <property type="nucleotide sequence ID" value="NZ_CP043611.1"/>
</dbReference>
<keyword evidence="11" id="KW-1185">Reference proteome</keyword>
<feature type="transmembrane region" description="Helical" evidence="7">
    <location>
        <begin position="183"/>
        <end position="205"/>
    </location>
</feature>
<dbReference type="Gene3D" id="1.10.287.950">
    <property type="entry name" value="Methyl-accepting chemotaxis protein"/>
    <property type="match status" value="1"/>
</dbReference>
<dbReference type="Gene3D" id="6.10.340.10">
    <property type="match status" value="1"/>
</dbReference>
<dbReference type="GO" id="GO:0007165">
    <property type="term" value="P:signal transduction"/>
    <property type="evidence" value="ECO:0007669"/>
    <property type="project" value="UniProtKB-KW"/>
</dbReference>
<comment type="subcellular location">
    <subcellularLocation>
        <location evidence="1">Cell membrane</location>
    </subcellularLocation>
</comment>
<keyword evidence="3 7" id="KW-0472">Membrane</keyword>
<dbReference type="PANTHER" id="PTHR32089">
    <property type="entry name" value="METHYL-ACCEPTING CHEMOTAXIS PROTEIN MCPB"/>
    <property type="match status" value="1"/>
</dbReference>
<gene>
    <name evidence="10" type="ORF">PBAT_05000</name>
</gene>
<dbReference type="OrthoDB" id="2513043at2"/>
<evidence type="ECO:0000313" key="11">
    <source>
        <dbReference type="Proteomes" id="UP000077355"/>
    </source>
</evidence>
<dbReference type="InterPro" id="IPR004089">
    <property type="entry name" value="MCPsignal_dom"/>
</dbReference>
<dbReference type="PANTHER" id="PTHR32089:SF112">
    <property type="entry name" value="LYSOZYME-LIKE PROTEIN-RELATED"/>
    <property type="match status" value="1"/>
</dbReference>
<feature type="transmembrane region" description="Helical" evidence="7">
    <location>
        <begin position="7"/>
        <end position="27"/>
    </location>
</feature>
<comment type="similarity">
    <text evidence="5">Belongs to the methyl-accepting chemotaxis (MCP) protein family.</text>
</comment>
<evidence type="ECO:0000256" key="5">
    <source>
        <dbReference type="ARBA" id="ARBA00029447"/>
    </source>
</evidence>
<keyword evidence="2" id="KW-1003">Cell membrane</keyword>
<feature type="domain" description="HAMP" evidence="9">
    <location>
        <begin position="206"/>
        <end position="259"/>
    </location>
</feature>
<evidence type="ECO:0000256" key="1">
    <source>
        <dbReference type="ARBA" id="ARBA00004236"/>
    </source>
</evidence>
<dbReference type="SMART" id="SM00283">
    <property type="entry name" value="MA"/>
    <property type="match status" value="1"/>
</dbReference>
<dbReference type="GO" id="GO:0005886">
    <property type="term" value="C:plasma membrane"/>
    <property type="evidence" value="ECO:0007669"/>
    <property type="project" value="UniProtKB-SubCell"/>
</dbReference>
<evidence type="ECO:0000259" key="8">
    <source>
        <dbReference type="PROSITE" id="PS50111"/>
    </source>
</evidence>
<dbReference type="AlphaFoldDB" id="A0A168QB27"/>
<accession>A0A168QB27</accession>
<keyword evidence="7" id="KW-1133">Transmembrane helix</keyword>
<dbReference type="PROSITE" id="PS50885">
    <property type="entry name" value="HAMP"/>
    <property type="match status" value="1"/>
</dbReference>
<dbReference type="SUPFAM" id="SSF58104">
    <property type="entry name" value="Methyl-accepting chemotaxis protein (MCP) signaling domain"/>
    <property type="match status" value="1"/>
</dbReference>
<protein>
    <submittedName>
        <fullName evidence="10">Chemotaxis protein</fullName>
    </submittedName>
</protein>
<dbReference type="CDD" id="cd06225">
    <property type="entry name" value="HAMP"/>
    <property type="match status" value="1"/>
</dbReference>
<evidence type="ECO:0000313" key="10">
    <source>
        <dbReference type="EMBL" id="OAB47583.1"/>
    </source>
</evidence>
<evidence type="ECO:0000256" key="7">
    <source>
        <dbReference type="SAM" id="Phobius"/>
    </source>
</evidence>
<reference evidence="10 11" key="1">
    <citation type="submission" date="2016-03" db="EMBL/GenBank/DDBJ databases">
        <title>Draft genome sequence of Paenibacillus antarcticus CECT 5836.</title>
        <authorList>
            <person name="Shin S.-K."/>
            <person name="Yi H."/>
        </authorList>
    </citation>
    <scope>NUCLEOTIDE SEQUENCE [LARGE SCALE GENOMIC DNA]</scope>
    <source>
        <strain evidence="10 11">CECT 5836</strain>
    </source>
</reference>
<dbReference type="EMBL" id="LVJI01000006">
    <property type="protein sequence ID" value="OAB47583.1"/>
    <property type="molecule type" value="Genomic_DNA"/>
</dbReference>
<feature type="domain" description="Methyl-accepting transducer" evidence="8">
    <location>
        <begin position="278"/>
        <end position="549"/>
    </location>
</feature>
<keyword evidence="7" id="KW-0812">Transmembrane</keyword>
<evidence type="ECO:0000259" key="9">
    <source>
        <dbReference type="PROSITE" id="PS50885"/>
    </source>
</evidence>
<evidence type="ECO:0000256" key="4">
    <source>
        <dbReference type="ARBA" id="ARBA00023224"/>
    </source>
</evidence>